<dbReference type="SUPFAM" id="SSF53098">
    <property type="entry name" value="Ribonuclease H-like"/>
    <property type="match status" value="1"/>
</dbReference>
<keyword evidence="4" id="KW-0255">Endonuclease</keyword>
<dbReference type="Proteomes" id="UP000530263">
    <property type="component" value="Unassembled WGS sequence"/>
</dbReference>
<evidence type="ECO:0000256" key="4">
    <source>
        <dbReference type="ARBA" id="ARBA00022759"/>
    </source>
</evidence>
<keyword evidence="3" id="KW-0540">Nuclease</keyword>
<evidence type="ECO:0000256" key="5">
    <source>
        <dbReference type="ARBA" id="ARBA00022801"/>
    </source>
</evidence>
<accession>A0A7K4RY30</accession>
<name>A0A7K4RY30_COLPI</name>
<comment type="caution">
    <text evidence="8">The sequence shown here is derived from an EMBL/GenBank/DDBJ whole genome shotgun (WGS) entry which is preliminary data.</text>
</comment>
<keyword evidence="1" id="KW-0808">Transferase</keyword>
<dbReference type="AlphaFoldDB" id="A0A7K4RY30"/>
<dbReference type="GO" id="GO:0035613">
    <property type="term" value="F:RNA stem-loop binding"/>
    <property type="evidence" value="ECO:0007669"/>
    <property type="project" value="TreeGrafter"/>
</dbReference>
<keyword evidence="9" id="KW-1185">Reference proteome</keyword>
<dbReference type="GO" id="GO:0003964">
    <property type="term" value="F:RNA-directed DNA polymerase activity"/>
    <property type="evidence" value="ECO:0007669"/>
    <property type="project" value="UniProtKB-KW"/>
</dbReference>
<dbReference type="GO" id="GO:0004523">
    <property type="term" value="F:RNA-DNA hybrid ribonuclease activity"/>
    <property type="evidence" value="ECO:0007669"/>
    <property type="project" value="InterPro"/>
</dbReference>
<protein>
    <submittedName>
        <fullName evidence="8">POK19 protein</fullName>
    </submittedName>
</protein>
<proteinExistence type="predicted"/>
<dbReference type="InterPro" id="IPR012337">
    <property type="entry name" value="RNaseH-like_sf"/>
</dbReference>
<keyword evidence="5" id="KW-0378">Hydrolase</keyword>
<evidence type="ECO:0000256" key="1">
    <source>
        <dbReference type="ARBA" id="ARBA00022679"/>
    </source>
</evidence>
<organism evidence="8 9">
    <name type="scientific">Columbina picui</name>
    <name type="common">Picui ground-dove</name>
    <dbReference type="NCBI Taxonomy" id="115618"/>
    <lineage>
        <taxon>Eukaryota</taxon>
        <taxon>Metazoa</taxon>
        <taxon>Chordata</taxon>
        <taxon>Craniata</taxon>
        <taxon>Vertebrata</taxon>
        <taxon>Euteleostomi</taxon>
        <taxon>Archelosauria</taxon>
        <taxon>Archosauria</taxon>
        <taxon>Dinosauria</taxon>
        <taxon>Saurischia</taxon>
        <taxon>Theropoda</taxon>
        <taxon>Coelurosauria</taxon>
        <taxon>Aves</taxon>
        <taxon>Neognathae</taxon>
        <taxon>Neoaves</taxon>
        <taxon>Columbimorphae</taxon>
        <taxon>Columbiformes</taxon>
        <taxon>Columbidae</taxon>
        <taxon>Columbina</taxon>
    </lineage>
</organism>
<gene>
    <name evidence="8" type="primary">Ervk19_0</name>
    <name evidence="8" type="ORF">COLPIC_R14478</name>
</gene>
<dbReference type="Pfam" id="PF00075">
    <property type="entry name" value="RNase_H"/>
    <property type="match status" value="1"/>
</dbReference>
<evidence type="ECO:0000256" key="6">
    <source>
        <dbReference type="ARBA" id="ARBA00022918"/>
    </source>
</evidence>
<dbReference type="PROSITE" id="PS50879">
    <property type="entry name" value="RNASE_H_1"/>
    <property type="match status" value="1"/>
</dbReference>
<evidence type="ECO:0000259" key="7">
    <source>
        <dbReference type="PROSITE" id="PS50879"/>
    </source>
</evidence>
<keyword evidence="6" id="KW-0695">RNA-directed DNA polymerase</keyword>
<feature type="non-terminal residue" evidence="8">
    <location>
        <position position="1"/>
    </location>
</feature>
<evidence type="ECO:0000313" key="9">
    <source>
        <dbReference type="Proteomes" id="UP000530263"/>
    </source>
</evidence>
<evidence type="ECO:0000256" key="2">
    <source>
        <dbReference type="ARBA" id="ARBA00022695"/>
    </source>
</evidence>
<dbReference type="InterPro" id="IPR002156">
    <property type="entry name" value="RNaseH_domain"/>
</dbReference>
<reference evidence="8 9" key="1">
    <citation type="submission" date="2019-09" db="EMBL/GenBank/DDBJ databases">
        <title>Bird 10,000 Genomes (B10K) Project - Family phase.</title>
        <authorList>
            <person name="Zhang G."/>
        </authorList>
    </citation>
    <scope>NUCLEOTIDE SEQUENCE [LARGE SCALE GENOMIC DNA]</scope>
    <source>
        <strain evidence="8">B10K-DU-021-26</strain>
        <tissue evidence="8">Mixed tissue sample</tissue>
    </source>
</reference>
<feature type="domain" description="RNase H type-1" evidence="7">
    <location>
        <begin position="66"/>
        <end position="201"/>
    </location>
</feature>
<dbReference type="Gene3D" id="3.30.420.10">
    <property type="entry name" value="Ribonuclease H-like superfamily/Ribonuclease H"/>
    <property type="match status" value="1"/>
</dbReference>
<dbReference type="EMBL" id="VYZG01000674">
    <property type="protein sequence ID" value="NWQ78374.1"/>
    <property type="molecule type" value="Genomic_DNA"/>
</dbReference>
<dbReference type="PANTHER" id="PTHR41694">
    <property type="entry name" value="ENDOGENOUS RETROVIRUS GROUP K MEMBER POL PROTEIN"/>
    <property type="match status" value="1"/>
</dbReference>
<keyword evidence="2" id="KW-0548">Nucleotidyltransferase</keyword>
<dbReference type="PANTHER" id="PTHR41694:SF3">
    <property type="entry name" value="RNA-DIRECTED DNA POLYMERASE-RELATED"/>
    <property type="match status" value="1"/>
</dbReference>
<feature type="non-terminal residue" evidence="8">
    <location>
        <position position="236"/>
    </location>
</feature>
<evidence type="ECO:0000256" key="3">
    <source>
        <dbReference type="ARBA" id="ARBA00022722"/>
    </source>
</evidence>
<dbReference type="OrthoDB" id="9395371at2759"/>
<sequence>MARDPEMIVLPVQSNYFKWCMANSSALQATMMNYMGQISYHLPSHPVLKLGSQVKFGRKQLNQLNPVNGPMVFTDGSGRTDKAAIVWKDESQWQHRIEYQEESPQVVQLRAMTMVFQAVPGPVNIVTDSAYVAGLVQQLDKAVLGHMSNEKLLGVLKLLWLEIQKCHYEYYVMHVKSHTTLPGFTVEGNAKADSLFSVVALGPIHDVKQQAIASPHFCYQGYCALRQQFGISNSEA</sequence>
<dbReference type="InterPro" id="IPR036397">
    <property type="entry name" value="RNaseH_sf"/>
</dbReference>
<evidence type="ECO:0000313" key="8">
    <source>
        <dbReference type="EMBL" id="NWQ78374.1"/>
    </source>
</evidence>